<evidence type="ECO:0000313" key="3">
    <source>
        <dbReference type="EMBL" id="HGM59099.1"/>
    </source>
</evidence>
<proteinExistence type="predicted"/>
<gene>
    <name evidence="3" type="ORF">ENU14_05925</name>
</gene>
<dbReference type="PROSITE" id="PS51733">
    <property type="entry name" value="BPL_LPL_CATALYTIC"/>
    <property type="match status" value="1"/>
</dbReference>
<evidence type="ECO:0000256" key="1">
    <source>
        <dbReference type="ARBA" id="ARBA00022598"/>
    </source>
</evidence>
<dbReference type="PANTHER" id="PTHR12835:SF5">
    <property type="entry name" value="BIOTIN--PROTEIN LIGASE"/>
    <property type="match status" value="1"/>
</dbReference>
<dbReference type="GO" id="GO:0004077">
    <property type="term" value="F:biotin--[biotin carboxyl-carrier protein] ligase activity"/>
    <property type="evidence" value="ECO:0007669"/>
    <property type="project" value="UniProtKB-EC"/>
</dbReference>
<dbReference type="SUPFAM" id="SSF55681">
    <property type="entry name" value="Class II aaRS and biotin synthetases"/>
    <property type="match status" value="1"/>
</dbReference>
<dbReference type="NCBIfam" id="TIGR00121">
    <property type="entry name" value="birA_ligase"/>
    <property type="match status" value="1"/>
</dbReference>
<feature type="domain" description="BPL/LPL catalytic" evidence="2">
    <location>
        <begin position="58"/>
        <end position="232"/>
    </location>
</feature>
<dbReference type="Pfam" id="PF03099">
    <property type="entry name" value="BPL_LplA_LipB"/>
    <property type="match status" value="1"/>
</dbReference>
<dbReference type="Gene3D" id="3.30.930.10">
    <property type="entry name" value="Bira Bifunctional Protein, Domain 2"/>
    <property type="match status" value="1"/>
</dbReference>
<dbReference type="InterPro" id="IPR004143">
    <property type="entry name" value="BPL_LPL_catalytic"/>
</dbReference>
<sequence length="297" mass="33216">MLAKLTILDNLKETGKIGLEELSLKTGLLREQIMQTIQGLSKTYLINIDGDIVKWLPADNPSTIRPWGWNINHVVSIGSTQIAIRGMGLWSILVAEHQYSGRGRHGKGWISDLGGLWISYRLPVKPWVANVIPIALSIILIKIFEQIFGLKAGIKWPNDIVVNDKKIAGMIIEGEYVSDTMIVNIGVGINVNNEPPIPGTTSLKKIVGKLVPRNPILASLTGWISRLDKILIDREQLESMYRDHLVTLNRRVYVETLTEVFEAKAVDIDESGDLIVEKNGIKKKLNPLTTLRIRHLD</sequence>
<name>A0A7C4H6K1_STAMA</name>
<dbReference type="InterPro" id="IPR004408">
    <property type="entry name" value="Biotin_CoA_COase_ligase"/>
</dbReference>
<comment type="caution">
    <text evidence="3">The sequence shown here is derived from an EMBL/GenBank/DDBJ whole genome shotgun (WGS) entry which is preliminary data.</text>
</comment>
<dbReference type="Pfam" id="PF02237">
    <property type="entry name" value="BPL_C"/>
    <property type="match status" value="1"/>
</dbReference>
<dbReference type="AlphaFoldDB" id="A0A7C4H6K1"/>
<protein>
    <submittedName>
        <fullName evidence="3">Biotin--[acetyl-CoA-carboxylase] ligase</fullName>
        <ecNumber evidence="3">6.3.4.15</ecNumber>
    </submittedName>
</protein>
<reference evidence="3" key="1">
    <citation type="journal article" date="2020" name="mSystems">
        <title>Genome- and Community-Level Interaction Insights into Carbon Utilization and Element Cycling Functions of Hydrothermarchaeota in Hydrothermal Sediment.</title>
        <authorList>
            <person name="Zhou Z."/>
            <person name="Liu Y."/>
            <person name="Xu W."/>
            <person name="Pan J."/>
            <person name="Luo Z.H."/>
            <person name="Li M."/>
        </authorList>
    </citation>
    <scope>NUCLEOTIDE SEQUENCE [LARGE SCALE GENOMIC DNA]</scope>
    <source>
        <strain evidence="3">SpSt-642</strain>
    </source>
</reference>
<organism evidence="3">
    <name type="scientific">Staphylothermus marinus</name>
    <dbReference type="NCBI Taxonomy" id="2280"/>
    <lineage>
        <taxon>Archaea</taxon>
        <taxon>Thermoproteota</taxon>
        <taxon>Thermoprotei</taxon>
        <taxon>Desulfurococcales</taxon>
        <taxon>Desulfurococcaceae</taxon>
        <taxon>Staphylothermus</taxon>
    </lineage>
</organism>
<dbReference type="GO" id="GO:0005737">
    <property type="term" value="C:cytoplasm"/>
    <property type="evidence" value="ECO:0007669"/>
    <property type="project" value="TreeGrafter"/>
</dbReference>
<dbReference type="InterPro" id="IPR003142">
    <property type="entry name" value="BPL_C"/>
</dbReference>
<accession>A0A7C4H6K1</accession>
<evidence type="ECO:0000259" key="2">
    <source>
        <dbReference type="PROSITE" id="PS51733"/>
    </source>
</evidence>
<dbReference type="EMBL" id="DTBJ01000051">
    <property type="protein sequence ID" value="HGM59099.1"/>
    <property type="molecule type" value="Genomic_DNA"/>
</dbReference>
<dbReference type="PANTHER" id="PTHR12835">
    <property type="entry name" value="BIOTIN PROTEIN LIGASE"/>
    <property type="match status" value="1"/>
</dbReference>
<dbReference type="InterPro" id="IPR045864">
    <property type="entry name" value="aa-tRNA-synth_II/BPL/LPL"/>
</dbReference>
<keyword evidence="1 3" id="KW-0436">Ligase</keyword>
<dbReference type="EC" id="6.3.4.15" evidence="3"/>